<evidence type="ECO:0000256" key="3">
    <source>
        <dbReference type="ARBA" id="ARBA00023163"/>
    </source>
</evidence>
<dbReference type="PROSITE" id="PS01124">
    <property type="entry name" value="HTH_ARAC_FAMILY_2"/>
    <property type="match status" value="1"/>
</dbReference>
<dbReference type="RefSeq" id="WP_055065511.1">
    <property type="nucleotide sequence ID" value="NZ_CYZD01000001.1"/>
</dbReference>
<proteinExistence type="predicted"/>
<dbReference type="PANTHER" id="PTHR47893">
    <property type="entry name" value="REGULATORY PROTEIN PCHR"/>
    <property type="match status" value="1"/>
</dbReference>
<keyword evidence="1" id="KW-0805">Transcription regulation</keyword>
<dbReference type="EMBL" id="CYZD01000001">
    <property type="protein sequence ID" value="CUN48257.1"/>
    <property type="molecule type" value="Genomic_DNA"/>
</dbReference>
<evidence type="ECO:0000256" key="1">
    <source>
        <dbReference type="ARBA" id="ARBA00023015"/>
    </source>
</evidence>
<sequence>MTRKHDKNTEDILKDIPNGKIIINRHNSTHENTIFNKDFRYCSDGRGLVDTYSVFPGIELSFNYYYANCFEFQHRPVHSAMQINHCRSGRMGWKMQDQSTIYLGPGDLSLHTLHSCADSAMNLPLGYYQGVSVFIDLDALTTTPPDILSEAGVNGNNLYAKFCEQDGHTAIPASEKIEHIFSELYDLPERMYLPYFKLKVQELLLFLDMLDLENTKRLNQYVSGQVETIKEIHSLMTSDLKRHYTIEELSKQYLMNTTTLKSVFKAVYGMPIASYMKEYRMKSTSNMLLQEDKSISEIAAAVGYKRQSKFTSAFRDIFQILPTAYQKLYRNQ</sequence>
<evidence type="ECO:0000313" key="6">
    <source>
        <dbReference type="Proteomes" id="UP000095409"/>
    </source>
</evidence>
<keyword evidence="3" id="KW-0804">Transcription</keyword>
<dbReference type="Proteomes" id="UP000095409">
    <property type="component" value="Unassembled WGS sequence"/>
</dbReference>
<dbReference type="GO" id="GO:0003700">
    <property type="term" value="F:DNA-binding transcription factor activity"/>
    <property type="evidence" value="ECO:0007669"/>
    <property type="project" value="InterPro"/>
</dbReference>
<keyword evidence="2" id="KW-0238">DNA-binding</keyword>
<dbReference type="SUPFAM" id="SSF46689">
    <property type="entry name" value="Homeodomain-like"/>
    <property type="match status" value="1"/>
</dbReference>
<dbReference type="InterPro" id="IPR053142">
    <property type="entry name" value="PchR_regulatory_protein"/>
</dbReference>
<protein>
    <submittedName>
        <fullName evidence="5">Transcriptional activator FtrA</fullName>
    </submittedName>
</protein>
<reference evidence="5 6" key="1">
    <citation type="submission" date="2015-09" db="EMBL/GenBank/DDBJ databases">
        <authorList>
            <consortium name="Pathogen Informatics"/>
        </authorList>
    </citation>
    <scope>NUCLEOTIDE SEQUENCE [LARGE SCALE GENOMIC DNA]</scope>
    <source>
        <strain evidence="5 6">2789STDY5608837</strain>
    </source>
</reference>
<organism evidence="5 6">
    <name type="scientific">Blautia obeum</name>
    <dbReference type="NCBI Taxonomy" id="40520"/>
    <lineage>
        <taxon>Bacteria</taxon>
        <taxon>Bacillati</taxon>
        <taxon>Bacillota</taxon>
        <taxon>Clostridia</taxon>
        <taxon>Lachnospirales</taxon>
        <taxon>Lachnospiraceae</taxon>
        <taxon>Blautia</taxon>
    </lineage>
</organism>
<name>A0A173XBL4_9FIRM</name>
<dbReference type="InterPro" id="IPR009057">
    <property type="entry name" value="Homeodomain-like_sf"/>
</dbReference>
<dbReference type="AlphaFoldDB" id="A0A173XBL4"/>
<dbReference type="GO" id="GO:0043565">
    <property type="term" value="F:sequence-specific DNA binding"/>
    <property type="evidence" value="ECO:0007669"/>
    <property type="project" value="InterPro"/>
</dbReference>
<dbReference type="SMART" id="SM00342">
    <property type="entry name" value="HTH_ARAC"/>
    <property type="match status" value="1"/>
</dbReference>
<dbReference type="InterPro" id="IPR018060">
    <property type="entry name" value="HTH_AraC"/>
</dbReference>
<dbReference type="InterPro" id="IPR018062">
    <property type="entry name" value="HTH_AraC-typ_CS"/>
</dbReference>
<dbReference type="Gene3D" id="1.10.10.60">
    <property type="entry name" value="Homeodomain-like"/>
    <property type="match status" value="1"/>
</dbReference>
<feature type="domain" description="HTH araC/xylS-type" evidence="4">
    <location>
        <begin position="230"/>
        <end position="328"/>
    </location>
</feature>
<dbReference type="PANTHER" id="PTHR47893:SF1">
    <property type="entry name" value="REGULATORY PROTEIN PCHR"/>
    <property type="match status" value="1"/>
</dbReference>
<dbReference type="PROSITE" id="PS00041">
    <property type="entry name" value="HTH_ARAC_FAMILY_1"/>
    <property type="match status" value="1"/>
</dbReference>
<evidence type="ECO:0000313" key="5">
    <source>
        <dbReference type="EMBL" id="CUN48257.1"/>
    </source>
</evidence>
<evidence type="ECO:0000256" key="2">
    <source>
        <dbReference type="ARBA" id="ARBA00023125"/>
    </source>
</evidence>
<dbReference type="Pfam" id="PF12833">
    <property type="entry name" value="HTH_18"/>
    <property type="match status" value="1"/>
</dbReference>
<gene>
    <name evidence="5" type="ORF">ERS852394_00345</name>
</gene>
<accession>A0A173XBL4</accession>
<evidence type="ECO:0000259" key="4">
    <source>
        <dbReference type="PROSITE" id="PS01124"/>
    </source>
</evidence>